<dbReference type="Pfam" id="PF14430">
    <property type="entry name" value="Imm1"/>
    <property type="match status" value="1"/>
</dbReference>
<dbReference type="AlphaFoldDB" id="A0A3N1H419"/>
<dbReference type="OrthoDB" id="5185958at2"/>
<accession>A0A3N1H419</accession>
<evidence type="ECO:0000313" key="2">
    <source>
        <dbReference type="Proteomes" id="UP000268727"/>
    </source>
</evidence>
<dbReference type="RefSeq" id="WP_123743098.1">
    <property type="nucleotide sequence ID" value="NZ_RJKM01000001.1"/>
</dbReference>
<gene>
    <name evidence="1" type="ORF">EDD40_2575</name>
</gene>
<proteinExistence type="predicted"/>
<reference evidence="1 2" key="1">
    <citation type="submission" date="2018-11" db="EMBL/GenBank/DDBJ databases">
        <title>Sequencing the genomes of 1000 actinobacteria strains.</title>
        <authorList>
            <person name="Klenk H.-P."/>
        </authorList>
    </citation>
    <scope>NUCLEOTIDE SEQUENCE [LARGE SCALE GENOMIC DNA]</scope>
    <source>
        <strain evidence="1 2">DSM 44231</strain>
    </source>
</reference>
<protein>
    <submittedName>
        <fullName evidence="1">Immunity protein Imm1 of predicted polymorphic toxin system</fullName>
    </submittedName>
</protein>
<sequence length="140" mass="15150">MASLMAWYKRGEESTPITSAADLEALLQRMAADFVAQDGPVPPMVELARPDPWAEGWVAVRLGIARDRGFIAHADATGSYITTNGSDPDGEPILYDHQAHAREWPSDAELPLADVIKAAHDLIAGDGDRSSAVTWRPWGT</sequence>
<comment type="caution">
    <text evidence="1">The sequence shown here is derived from an EMBL/GenBank/DDBJ whole genome shotgun (WGS) entry which is preliminary data.</text>
</comment>
<evidence type="ECO:0000313" key="1">
    <source>
        <dbReference type="EMBL" id="ROP37273.1"/>
    </source>
</evidence>
<dbReference type="EMBL" id="RJKM01000001">
    <property type="protein sequence ID" value="ROP37273.1"/>
    <property type="molecule type" value="Genomic_DNA"/>
</dbReference>
<keyword evidence="2" id="KW-1185">Reference proteome</keyword>
<name>A0A3N1H419_9PSEU</name>
<dbReference type="InterPro" id="IPR025680">
    <property type="entry name" value="DddI"/>
</dbReference>
<organism evidence="1 2">
    <name type="scientific">Saccharothrix texasensis</name>
    <dbReference type="NCBI Taxonomy" id="103734"/>
    <lineage>
        <taxon>Bacteria</taxon>
        <taxon>Bacillati</taxon>
        <taxon>Actinomycetota</taxon>
        <taxon>Actinomycetes</taxon>
        <taxon>Pseudonocardiales</taxon>
        <taxon>Pseudonocardiaceae</taxon>
        <taxon>Saccharothrix</taxon>
    </lineage>
</organism>
<dbReference type="Proteomes" id="UP000268727">
    <property type="component" value="Unassembled WGS sequence"/>
</dbReference>